<dbReference type="Proteomes" id="UP000504714">
    <property type="component" value="Unassembled WGS sequence"/>
</dbReference>
<proteinExistence type="inferred from homology"/>
<dbReference type="HAMAP" id="MF_01925">
    <property type="entry name" value="P5C_reductase"/>
    <property type="match status" value="1"/>
</dbReference>
<evidence type="ECO:0000256" key="4">
    <source>
        <dbReference type="HAMAP-Rule" id="MF_01925"/>
    </source>
</evidence>
<dbReference type="GO" id="GO:0005737">
    <property type="term" value="C:cytoplasm"/>
    <property type="evidence" value="ECO:0007669"/>
    <property type="project" value="UniProtKB-SubCell"/>
</dbReference>
<dbReference type="InterPro" id="IPR000304">
    <property type="entry name" value="Pyrroline-COOH_reductase"/>
</dbReference>
<dbReference type="GO" id="GO:0055129">
    <property type="term" value="P:L-proline biosynthetic process"/>
    <property type="evidence" value="ECO:0007669"/>
    <property type="project" value="UniProtKB-UniRule"/>
</dbReference>
<dbReference type="Gene3D" id="1.10.3730.10">
    <property type="entry name" value="ProC C-terminal domain-like"/>
    <property type="match status" value="1"/>
</dbReference>
<dbReference type="AlphaFoldDB" id="A0A6L2ZRI9"/>
<evidence type="ECO:0000256" key="2">
    <source>
        <dbReference type="ARBA" id="ARBA00022857"/>
    </source>
</evidence>
<comment type="caution">
    <text evidence="10">The sequence shown here is derived from an EMBL/GenBank/DDBJ whole genome shotgun (WGS) entry which is preliminary data.</text>
</comment>
<reference evidence="10 11" key="1">
    <citation type="submission" date="2020-06" db="EMBL/GenBank/DDBJ databases">
        <title>The genome sequence of Candidatus Regiella insecticola strain Tut.</title>
        <authorList>
            <person name="Nikoh N."/>
            <person name="Tsuchida T."/>
            <person name="Koga R."/>
            <person name="Oshima K."/>
            <person name="Hattori M."/>
            <person name="Fukatsu T."/>
        </authorList>
    </citation>
    <scope>NUCLEOTIDE SEQUENCE [LARGE SCALE GENOMIC DNA]</scope>
    <source>
        <strain evidence="10 11">Tut</strain>
    </source>
</reference>
<comment type="pathway">
    <text evidence="4 7">Amino-acid biosynthesis; L-proline biosynthesis; L-proline from L-glutamate 5-semialdehyde: step 1/1.</text>
</comment>
<dbReference type="Pfam" id="PF14748">
    <property type="entry name" value="P5CR_dimer"/>
    <property type="match status" value="1"/>
</dbReference>
<dbReference type="EC" id="1.5.1.2" evidence="4 5"/>
<dbReference type="PANTHER" id="PTHR11645">
    <property type="entry name" value="PYRROLINE-5-CARBOXYLATE REDUCTASE"/>
    <property type="match status" value="1"/>
</dbReference>
<dbReference type="SUPFAM" id="SSF51735">
    <property type="entry name" value="NAD(P)-binding Rossmann-fold domains"/>
    <property type="match status" value="1"/>
</dbReference>
<feature type="domain" description="Pyrroline-5-carboxylate reductase dimerisation" evidence="9">
    <location>
        <begin position="164"/>
        <end position="269"/>
    </location>
</feature>
<sequence>MEHRSIAFIGAGNMARAIIAGLCHQGYPSEKISVCAPSGQNRDALAKEFGVISSADNIVSAQQAEVLVLAVKPQIMATVCESLKGKIDFSKKLVLSIAAGMSIARFYALLGDKLNIIRIMPNLPVSVGKGMCGLFAPKNTGQPDLNFAEDFMRSVGEVCWLNAESDINTVIAAAGSAPAYFFLLMDAMQQEAIKQGFDAEKARLLIQQAASGAAALVEAKPQYSLSELCHQVTSKGGTTEAALKIFEENNMANIVSQAMQAAITRAEEMEKSL</sequence>
<dbReference type="SUPFAM" id="SSF48179">
    <property type="entry name" value="6-phosphogluconate dehydrogenase C-terminal domain-like"/>
    <property type="match status" value="1"/>
</dbReference>
<dbReference type="InterPro" id="IPR008927">
    <property type="entry name" value="6-PGluconate_DH-like_C_sf"/>
</dbReference>
<dbReference type="Gene3D" id="3.40.50.720">
    <property type="entry name" value="NAD(P)-binding Rossmann-like Domain"/>
    <property type="match status" value="1"/>
</dbReference>
<protein>
    <recommendedName>
        <fullName evidence="4 5">Pyrroline-5-carboxylate reductase</fullName>
        <shortName evidence="4">P5C reductase</shortName>
        <shortName evidence="4">P5CR</shortName>
        <ecNumber evidence="4 5">1.5.1.2</ecNumber>
    </recommendedName>
    <alternativeName>
        <fullName evidence="4">PCA reductase</fullName>
    </alternativeName>
</protein>
<feature type="binding site" evidence="6">
    <location>
        <begin position="70"/>
        <end position="73"/>
    </location>
    <ligand>
        <name>NADP(+)</name>
        <dbReference type="ChEBI" id="CHEBI:58349"/>
    </ligand>
</feature>
<comment type="similarity">
    <text evidence="1 4 7">Belongs to the pyrroline-5-carboxylate reductase family.</text>
</comment>
<feature type="binding site" evidence="6">
    <location>
        <begin position="9"/>
        <end position="14"/>
    </location>
    <ligand>
        <name>NADP(+)</name>
        <dbReference type="ChEBI" id="CHEBI:58349"/>
    </ligand>
</feature>
<dbReference type="GO" id="GO:0004735">
    <property type="term" value="F:pyrroline-5-carboxylate reductase activity"/>
    <property type="evidence" value="ECO:0007669"/>
    <property type="project" value="UniProtKB-UniRule"/>
</dbReference>
<feature type="binding site" evidence="6">
    <location>
        <position position="57"/>
    </location>
    <ligand>
        <name>NADPH</name>
        <dbReference type="ChEBI" id="CHEBI:57783"/>
    </ligand>
</feature>
<evidence type="ECO:0000256" key="7">
    <source>
        <dbReference type="RuleBase" id="RU003903"/>
    </source>
</evidence>
<dbReference type="PROSITE" id="PS00521">
    <property type="entry name" value="P5CR"/>
    <property type="match status" value="1"/>
</dbReference>
<accession>A0A6L2ZRI9</accession>
<evidence type="ECO:0000259" key="8">
    <source>
        <dbReference type="Pfam" id="PF03807"/>
    </source>
</evidence>
<evidence type="ECO:0000256" key="3">
    <source>
        <dbReference type="ARBA" id="ARBA00023002"/>
    </source>
</evidence>
<dbReference type="PIRSF" id="PIRSF000193">
    <property type="entry name" value="Pyrrol-5-carb_rd"/>
    <property type="match status" value="1"/>
</dbReference>
<evidence type="ECO:0000313" key="10">
    <source>
        <dbReference type="EMBL" id="GFN47080.1"/>
    </source>
</evidence>
<dbReference type="Pfam" id="PF03807">
    <property type="entry name" value="F420_oxidored"/>
    <property type="match status" value="1"/>
</dbReference>
<gene>
    <name evidence="4 10" type="primary">proC</name>
    <name evidence="10" type="ORF">RINTU1_29550</name>
</gene>
<dbReference type="InterPro" id="IPR028939">
    <property type="entry name" value="P5C_Rdtase_cat_N"/>
</dbReference>
<evidence type="ECO:0000256" key="1">
    <source>
        <dbReference type="ARBA" id="ARBA00005525"/>
    </source>
</evidence>
<comment type="catalytic activity">
    <reaction evidence="4 7">
        <text>L-proline + NADP(+) = (S)-1-pyrroline-5-carboxylate + NADPH + 2 H(+)</text>
        <dbReference type="Rhea" id="RHEA:14109"/>
        <dbReference type="ChEBI" id="CHEBI:15378"/>
        <dbReference type="ChEBI" id="CHEBI:17388"/>
        <dbReference type="ChEBI" id="CHEBI:57783"/>
        <dbReference type="ChEBI" id="CHEBI:58349"/>
        <dbReference type="ChEBI" id="CHEBI:60039"/>
        <dbReference type="EC" id="1.5.1.2"/>
    </reaction>
</comment>
<dbReference type="RefSeq" id="WP_176488620.1">
    <property type="nucleotide sequence ID" value="NZ_BLXO01000007.1"/>
</dbReference>
<dbReference type="UniPathway" id="UPA00098">
    <property type="reaction ID" value="UER00361"/>
</dbReference>
<keyword evidence="2 4" id="KW-0521">NADP</keyword>
<evidence type="ECO:0000256" key="6">
    <source>
        <dbReference type="PIRSR" id="PIRSR000193-1"/>
    </source>
</evidence>
<dbReference type="InterPro" id="IPR029036">
    <property type="entry name" value="P5CR_dimer"/>
</dbReference>
<dbReference type="EMBL" id="BLXO01000007">
    <property type="protein sequence ID" value="GFN47080.1"/>
    <property type="molecule type" value="Genomic_DNA"/>
</dbReference>
<dbReference type="InterPro" id="IPR053790">
    <property type="entry name" value="P5CR-like_CS"/>
</dbReference>
<keyword evidence="4 7" id="KW-0028">Amino-acid biosynthesis</keyword>
<dbReference type="InterPro" id="IPR036291">
    <property type="entry name" value="NAD(P)-bd_dom_sf"/>
</dbReference>
<keyword evidence="4 7" id="KW-0641">Proline biosynthesis</keyword>
<comment type="catalytic activity">
    <reaction evidence="4">
        <text>L-proline + NAD(+) = (S)-1-pyrroline-5-carboxylate + NADH + 2 H(+)</text>
        <dbReference type="Rhea" id="RHEA:14105"/>
        <dbReference type="ChEBI" id="CHEBI:15378"/>
        <dbReference type="ChEBI" id="CHEBI:17388"/>
        <dbReference type="ChEBI" id="CHEBI:57540"/>
        <dbReference type="ChEBI" id="CHEBI:57945"/>
        <dbReference type="ChEBI" id="CHEBI:60039"/>
        <dbReference type="EC" id="1.5.1.2"/>
    </reaction>
</comment>
<comment type="subcellular location">
    <subcellularLocation>
        <location evidence="4">Cytoplasm</location>
    </subcellularLocation>
</comment>
<organism evidence="10 11">
    <name type="scientific">Candidatus Regiella insecticola</name>
    <dbReference type="NCBI Taxonomy" id="138073"/>
    <lineage>
        <taxon>Bacteria</taxon>
        <taxon>Pseudomonadati</taxon>
        <taxon>Pseudomonadota</taxon>
        <taxon>Gammaproteobacteria</taxon>
        <taxon>Enterobacterales</taxon>
        <taxon>Enterobacteriaceae</taxon>
        <taxon>aphid secondary symbionts</taxon>
        <taxon>Candidatus Regiella</taxon>
    </lineage>
</organism>
<dbReference type="FunFam" id="1.10.3730.10:FF:000001">
    <property type="entry name" value="Pyrroline-5-carboxylate reductase"/>
    <property type="match status" value="1"/>
</dbReference>
<keyword evidence="4" id="KW-0963">Cytoplasm</keyword>
<evidence type="ECO:0000256" key="5">
    <source>
        <dbReference type="NCBIfam" id="TIGR00112"/>
    </source>
</evidence>
<dbReference type="PANTHER" id="PTHR11645:SF0">
    <property type="entry name" value="PYRROLINE-5-CARBOXYLATE REDUCTASE 3"/>
    <property type="match status" value="1"/>
</dbReference>
<evidence type="ECO:0000313" key="11">
    <source>
        <dbReference type="Proteomes" id="UP000504714"/>
    </source>
</evidence>
<comment type="function">
    <text evidence="4">Catalyzes the reduction of 1-pyrroline-5-carboxylate (PCA) to L-proline.</text>
</comment>
<evidence type="ECO:0000259" key="9">
    <source>
        <dbReference type="Pfam" id="PF14748"/>
    </source>
</evidence>
<dbReference type="NCBIfam" id="TIGR00112">
    <property type="entry name" value="proC"/>
    <property type="match status" value="1"/>
</dbReference>
<feature type="domain" description="Pyrroline-5-carboxylate reductase catalytic N-terminal" evidence="8">
    <location>
        <begin position="6"/>
        <end position="100"/>
    </location>
</feature>
<name>A0A6L2ZRI9_9ENTR</name>
<keyword evidence="3 4" id="KW-0560">Oxidoreductase</keyword>